<accession>A0AC35FHC6</accession>
<organism evidence="1 2">
    <name type="scientific">Panagrolaimus sp. PS1159</name>
    <dbReference type="NCBI Taxonomy" id="55785"/>
    <lineage>
        <taxon>Eukaryota</taxon>
        <taxon>Metazoa</taxon>
        <taxon>Ecdysozoa</taxon>
        <taxon>Nematoda</taxon>
        <taxon>Chromadorea</taxon>
        <taxon>Rhabditida</taxon>
        <taxon>Tylenchina</taxon>
        <taxon>Panagrolaimomorpha</taxon>
        <taxon>Panagrolaimoidea</taxon>
        <taxon>Panagrolaimidae</taxon>
        <taxon>Panagrolaimus</taxon>
    </lineage>
</organism>
<reference evidence="2" key="1">
    <citation type="submission" date="2022-11" db="UniProtKB">
        <authorList>
            <consortium name="WormBaseParasite"/>
        </authorList>
    </citation>
    <scope>IDENTIFICATION</scope>
</reference>
<protein>
    <submittedName>
        <fullName evidence="2">Dynein associated protein domain-containing protein</fullName>
    </submittedName>
</protein>
<dbReference type="WBParaSite" id="PS1159_v2.g1752.t1">
    <property type="protein sequence ID" value="PS1159_v2.g1752.t1"/>
    <property type="gene ID" value="PS1159_v2.g1752"/>
</dbReference>
<evidence type="ECO:0000313" key="2">
    <source>
        <dbReference type="WBParaSite" id="PS1159_v2.g1752.t1"/>
    </source>
</evidence>
<sequence>MFDEVSETYKQSEKEHREEIERLDFIIEELKAQSEKSDELLRAAESTINKFRRQHLELKEEIQERDDQMLRLQEELLKVSNGDGNASGLMVLNQNRTFADTVRYELTQLELEYSLEHVKYLEAFLPENFTKAGGDNDLLLTHLAFPRIAA</sequence>
<evidence type="ECO:0000313" key="1">
    <source>
        <dbReference type="Proteomes" id="UP000887580"/>
    </source>
</evidence>
<name>A0AC35FHC6_9BILA</name>
<dbReference type="Proteomes" id="UP000887580">
    <property type="component" value="Unplaced"/>
</dbReference>
<proteinExistence type="predicted"/>